<feature type="transmembrane region" description="Helical" evidence="7">
    <location>
        <begin position="90"/>
        <end position="113"/>
    </location>
</feature>
<feature type="domain" description="Rhodopsin" evidence="8">
    <location>
        <begin position="33"/>
        <end position="268"/>
    </location>
</feature>
<comment type="caution">
    <text evidence="9">The sequence shown here is derived from an EMBL/GenBank/DDBJ whole genome shotgun (WGS) entry which is preliminary data.</text>
</comment>
<evidence type="ECO:0000313" key="9">
    <source>
        <dbReference type="EMBL" id="KAK2072012.1"/>
    </source>
</evidence>
<dbReference type="EMBL" id="JAQQPM010000005">
    <property type="protein sequence ID" value="KAK2072012.1"/>
    <property type="molecule type" value="Genomic_DNA"/>
</dbReference>
<feature type="transmembrane region" description="Helical" evidence="7">
    <location>
        <begin position="166"/>
        <end position="191"/>
    </location>
</feature>
<feature type="transmembrane region" description="Helical" evidence="7">
    <location>
        <begin position="51"/>
        <end position="70"/>
    </location>
</feature>
<evidence type="ECO:0000256" key="1">
    <source>
        <dbReference type="ARBA" id="ARBA00004141"/>
    </source>
</evidence>
<proteinExistence type="inferred from homology"/>
<reference evidence="9" key="1">
    <citation type="journal article" date="2023" name="Mol. Plant Microbe Interact.">
        <title>Elucidating the Obligate Nature and Biological Capacity of an Invasive Fungal Corn Pathogen.</title>
        <authorList>
            <person name="MacCready J.S."/>
            <person name="Roggenkamp E.M."/>
            <person name="Gdanetz K."/>
            <person name="Chilvers M.I."/>
        </authorList>
    </citation>
    <scope>NUCLEOTIDE SEQUENCE</scope>
    <source>
        <strain evidence="9">PM02</strain>
    </source>
</reference>
<keyword evidence="4 7" id="KW-0472">Membrane</keyword>
<evidence type="ECO:0000256" key="4">
    <source>
        <dbReference type="ARBA" id="ARBA00023136"/>
    </source>
</evidence>
<evidence type="ECO:0000256" key="7">
    <source>
        <dbReference type="SAM" id="Phobius"/>
    </source>
</evidence>
<feature type="transmembrane region" description="Helical" evidence="7">
    <location>
        <begin position="203"/>
        <end position="223"/>
    </location>
</feature>
<protein>
    <recommendedName>
        <fullName evidence="8">Rhodopsin domain-containing protein</fullName>
    </recommendedName>
</protein>
<comment type="subcellular location">
    <subcellularLocation>
        <location evidence="1">Membrane</location>
        <topology evidence="1">Multi-pass membrane protein</topology>
    </subcellularLocation>
</comment>
<feature type="transmembrane region" description="Helical" evidence="7">
    <location>
        <begin position="243"/>
        <end position="267"/>
    </location>
</feature>
<keyword evidence="3 7" id="KW-1133">Transmembrane helix</keyword>
<feature type="transmembrane region" description="Helical" evidence="7">
    <location>
        <begin position="12"/>
        <end position="31"/>
    </location>
</feature>
<feature type="compositionally biased region" description="Basic and acidic residues" evidence="6">
    <location>
        <begin position="304"/>
        <end position="315"/>
    </location>
</feature>
<feature type="region of interest" description="Disordered" evidence="6">
    <location>
        <begin position="281"/>
        <end position="315"/>
    </location>
</feature>
<evidence type="ECO:0000256" key="3">
    <source>
        <dbReference type="ARBA" id="ARBA00022989"/>
    </source>
</evidence>
<dbReference type="InterPro" id="IPR052337">
    <property type="entry name" value="SAT4-like"/>
</dbReference>
<feature type="transmembrane region" description="Helical" evidence="7">
    <location>
        <begin position="125"/>
        <end position="146"/>
    </location>
</feature>
<accession>A0AAD9I852</accession>
<evidence type="ECO:0000256" key="2">
    <source>
        <dbReference type="ARBA" id="ARBA00022692"/>
    </source>
</evidence>
<dbReference type="Pfam" id="PF20684">
    <property type="entry name" value="Fung_rhodopsin"/>
    <property type="match status" value="1"/>
</dbReference>
<organism evidence="9 10">
    <name type="scientific">Phyllachora maydis</name>
    <dbReference type="NCBI Taxonomy" id="1825666"/>
    <lineage>
        <taxon>Eukaryota</taxon>
        <taxon>Fungi</taxon>
        <taxon>Dikarya</taxon>
        <taxon>Ascomycota</taxon>
        <taxon>Pezizomycotina</taxon>
        <taxon>Sordariomycetes</taxon>
        <taxon>Sordariomycetidae</taxon>
        <taxon>Phyllachorales</taxon>
        <taxon>Phyllachoraceae</taxon>
        <taxon>Phyllachora</taxon>
    </lineage>
</organism>
<evidence type="ECO:0000259" key="8">
    <source>
        <dbReference type="Pfam" id="PF20684"/>
    </source>
</evidence>
<gene>
    <name evidence="9" type="ORF">P8C59_006390</name>
</gene>
<evidence type="ECO:0000256" key="5">
    <source>
        <dbReference type="ARBA" id="ARBA00038359"/>
    </source>
</evidence>
<evidence type="ECO:0000256" key="6">
    <source>
        <dbReference type="SAM" id="MobiDB-lite"/>
    </source>
</evidence>
<comment type="similarity">
    <text evidence="5">Belongs to the SAT4 family.</text>
</comment>
<dbReference type="GO" id="GO:0016020">
    <property type="term" value="C:membrane"/>
    <property type="evidence" value="ECO:0007669"/>
    <property type="project" value="UniProtKB-SubCell"/>
</dbReference>
<sequence length="358" mass="39056">MWYVGGIQIDSRNYGLVFTSLFFTSLAFLIVSLRMSARAFLVRNVGADDILICLAVLASCVFTATNIWQIKYGLGSDAIPAGMKSTFLRALWATVIIYYTTQLLVKCSILAQYYRIFSTQKARRIMVPFFAWLVVVGLVGIILSIVTCVPVEHYWNPDSPGECMSISTVHTILAAFNLLNDWALLILPIPFLKKLNLPFRVKLVLVAFFACGLFACVVAIARLHSLPTSASTDDDLPDLSVNINLWSSLELNVGIICASVPALKVLVVRFAPMLASLYGTRKKPSHGATVHSQRTSDLGDSDADPGRRDPGAHGECAEWGGGGLVEMQSRVHHSITMSSLLVADGASQENLVEPGRAF</sequence>
<dbReference type="PANTHER" id="PTHR33048:SF123">
    <property type="entry name" value="INTEGRAL MEMBRANE PROTEIN"/>
    <property type="match status" value="1"/>
</dbReference>
<dbReference type="Proteomes" id="UP001217918">
    <property type="component" value="Unassembled WGS sequence"/>
</dbReference>
<name>A0AAD9I852_9PEZI</name>
<keyword evidence="10" id="KW-1185">Reference proteome</keyword>
<keyword evidence="2 7" id="KW-0812">Transmembrane</keyword>
<dbReference type="InterPro" id="IPR049326">
    <property type="entry name" value="Rhodopsin_dom_fungi"/>
</dbReference>
<dbReference type="AlphaFoldDB" id="A0AAD9I852"/>
<evidence type="ECO:0000313" key="10">
    <source>
        <dbReference type="Proteomes" id="UP001217918"/>
    </source>
</evidence>
<dbReference type="PANTHER" id="PTHR33048">
    <property type="entry name" value="PTH11-LIKE INTEGRAL MEMBRANE PROTEIN (AFU_ORTHOLOGUE AFUA_5G11245)"/>
    <property type="match status" value="1"/>
</dbReference>